<sequence>MGFLPTMNNNRGLGRNFFNDDFFDSMMDTRRMIKTDIRETDNAYILDAELPGFNKEDINIDYSNNVLTIAANKETTNEEKDEKEGTYIRRERSSQSFIRQFLVEHIKHEDIDASFENGVLTVTMPKAADKETNCHRIEIN</sequence>
<evidence type="ECO:0000256" key="1">
    <source>
        <dbReference type="PROSITE-ProRule" id="PRU00285"/>
    </source>
</evidence>
<protein>
    <submittedName>
        <fullName evidence="4">Hsp20/alpha crystallin family protein</fullName>
    </submittedName>
</protein>
<dbReference type="InterPro" id="IPR031107">
    <property type="entry name" value="Small_HSP"/>
</dbReference>
<evidence type="ECO:0000256" key="2">
    <source>
        <dbReference type="RuleBase" id="RU003616"/>
    </source>
</evidence>
<dbReference type="OrthoDB" id="9811615at2"/>
<dbReference type="RefSeq" id="WP_123779609.1">
    <property type="nucleotide sequence ID" value="NZ_RKMG01000007.1"/>
</dbReference>
<feature type="domain" description="SHSP" evidence="3">
    <location>
        <begin position="26"/>
        <end position="140"/>
    </location>
</feature>
<comment type="caution">
    <text evidence="4">The sequence shown here is derived from an EMBL/GenBank/DDBJ whole genome shotgun (WGS) entry which is preliminary data.</text>
</comment>
<evidence type="ECO:0000313" key="5">
    <source>
        <dbReference type="Proteomes" id="UP000273977"/>
    </source>
</evidence>
<name>A0A3N4GFH0_9LACT</name>
<dbReference type="AlphaFoldDB" id="A0A3N4GFH0"/>
<accession>A0A3N4GFH0</accession>
<dbReference type="CDD" id="cd06471">
    <property type="entry name" value="ACD_LpsHSP_like"/>
    <property type="match status" value="1"/>
</dbReference>
<dbReference type="Gene3D" id="2.60.40.790">
    <property type="match status" value="1"/>
</dbReference>
<evidence type="ECO:0000313" key="4">
    <source>
        <dbReference type="EMBL" id="RPA60935.1"/>
    </source>
</evidence>
<dbReference type="Pfam" id="PF00011">
    <property type="entry name" value="HSP20"/>
    <property type="match status" value="1"/>
</dbReference>
<proteinExistence type="inferred from homology"/>
<reference evidence="4 5" key="1">
    <citation type="submission" date="2018-11" db="EMBL/GenBank/DDBJ databases">
        <title>Aerococcus sp. SJQ22, whole genome shotgun sequence.</title>
        <authorList>
            <person name="Sun L."/>
            <person name="Gao X."/>
            <person name="Chen W."/>
            <person name="Huang K."/>
        </authorList>
    </citation>
    <scope>NUCLEOTIDE SEQUENCE [LARGE SCALE GENOMIC DNA]</scope>
    <source>
        <strain evidence="4 5">SJQ22</strain>
    </source>
</reference>
<organism evidence="4 5">
    <name type="scientific">Aerococcus agrisoli</name>
    <dbReference type="NCBI Taxonomy" id="2487350"/>
    <lineage>
        <taxon>Bacteria</taxon>
        <taxon>Bacillati</taxon>
        <taxon>Bacillota</taxon>
        <taxon>Bacilli</taxon>
        <taxon>Lactobacillales</taxon>
        <taxon>Aerococcaceae</taxon>
        <taxon>Aerococcus</taxon>
    </lineage>
</organism>
<dbReference type="SUPFAM" id="SSF49764">
    <property type="entry name" value="HSP20-like chaperones"/>
    <property type="match status" value="1"/>
</dbReference>
<evidence type="ECO:0000259" key="3">
    <source>
        <dbReference type="PROSITE" id="PS01031"/>
    </source>
</evidence>
<dbReference type="PANTHER" id="PTHR11527">
    <property type="entry name" value="HEAT-SHOCK PROTEIN 20 FAMILY MEMBER"/>
    <property type="match status" value="1"/>
</dbReference>
<dbReference type="InterPro" id="IPR002068">
    <property type="entry name" value="A-crystallin/Hsp20_dom"/>
</dbReference>
<dbReference type="PROSITE" id="PS01031">
    <property type="entry name" value="SHSP"/>
    <property type="match status" value="1"/>
</dbReference>
<dbReference type="Proteomes" id="UP000273977">
    <property type="component" value="Unassembled WGS sequence"/>
</dbReference>
<keyword evidence="5" id="KW-1185">Reference proteome</keyword>
<dbReference type="EMBL" id="RKMG01000007">
    <property type="protein sequence ID" value="RPA60935.1"/>
    <property type="molecule type" value="Genomic_DNA"/>
</dbReference>
<comment type="similarity">
    <text evidence="1 2">Belongs to the small heat shock protein (HSP20) family.</text>
</comment>
<dbReference type="InterPro" id="IPR008978">
    <property type="entry name" value="HSP20-like_chaperone"/>
</dbReference>
<gene>
    <name evidence="4" type="ORF">EF384_03530</name>
</gene>